<dbReference type="Pfam" id="PF03449">
    <property type="entry name" value="GreA_GreB_N"/>
    <property type="match status" value="1"/>
</dbReference>
<dbReference type="InterPro" id="IPR023459">
    <property type="entry name" value="Tscrpt_elong_fac_GreA/B_fam"/>
</dbReference>
<evidence type="ECO:0000256" key="1">
    <source>
        <dbReference type="ARBA" id="ARBA00008213"/>
    </source>
</evidence>
<reference evidence="13 14" key="1">
    <citation type="submission" date="2016-05" db="EMBL/GenBank/DDBJ databases">
        <title>Microbial solvent formation.</title>
        <authorList>
            <person name="Poehlein A."/>
            <person name="Montoya Solano J.D."/>
            <person name="Flitsch S."/>
            <person name="Krabben P."/>
            <person name="Duerre P."/>
            <person name="Daniel R."/>
        </authorList>
    </citation>
    <scope>NUCLEOTIDE SEQUENCE [LARGE SCALE GENOMIC DNA]</scope>
    <source>
        <strain evidence="13 14">DSM 53</strain>
    </source>
</reference>
<sequence>MNNILTEENIKKLREELDYRMTVKRAEIAKEKLVAAAHGDRSENAEYKEACRNYRENDNRIQYLLTMISTATVIDDNSIDKSVLGINSKARIRFVEDDDEVVVTLVTTMDLDPENMIISIESDLGKALAGNKAGDIVEVNAPGEKYSVEILEVL</sequence>
<feature type="domain" description="Transcription elongation factor GreA/GreB N-terminal" evidence="12">
    <location>
        <begin position="4"/>
        <end position="73"/>
    </location>
</feature>
<dbReference type="Pfam" id="PF01272">
    <property type="entry name" value="GreA_GreB"/>
    <property type="match status" value="1"/>
</dbReference>
<dbReference type="GO" id="GO:0070063">
    <property type="term" value="F:RNA polymerase binding"/>
    <property type="evidence" value="ECO:0007669"/>
    <property type="project" value="InterPro"/>
</dbReference>
<dbReference type="InterPro" id="IPR022691">
    <property type="entry name" value="Tscrpt_elong_fac_GreA/B_N"/>
</dbReference>
<evidence type="ECO:0000313" key="13">
    <source>
        <dbReference type="EMBL" id="OOM59036.1"/>
    </source>
</evidence>
<protein>
    <recommendedName>
        <fullName evidence="2 9">Transcription elongation factor GreA</fullName>
    </recommendedName>
    <alternativeName>
        <fullName evidence="8 9">Transcript cleavage factor GreA</fullName>
    </alternativeName>
</protein>
<dbReference type="Gene3D" id="3.10.50.30">
    <property type="entry name" value="Transcription elongation factor, GreA/GreB, C-terminal domain"/>
    <property type="match status" value="1"/>
</dbReference>
<dbReference type="GO" id="GO:0003746">
    <property type="term" value="F:translation elongation factor activity"/>
    <property type="evidence" value="ECO:0007669"/>
    <property type="project" value="UniProtKB-KW"/>
</dbReference>
<dbReference type="InterPro" id="IPR036953">
    <property type="entry name" value="GreA/GreB_C_sf"/>
</dbReference>
<dbReference type="InterPro" id="IPR028624">
    <property type="entry name" value="Tscrpt_elong_fac_GreA/B"/>
</dbReference>
<keyword evidence="6 9" id="KW-0804">Transcription</keyword>
<evidence type="ECO:0000256" key="4">
    <source>
        <dbReference type="ARBA" id="ARBA00023054"/>
    </source>
</evidence>
<feature type="domain" description="Transcription elongation factor GreA/GreB C-terminal" evidence="11">
    <location>
        <begin position="82"/>
        <end position="153"/>
    </location>
</feature>
<dbReference type="PANTHER" id="PTHR30437:SF4">
    <property type="entry name" value="TRANSCRIPTION ELONGATION FACTOR GREA"/>
    <property type="match status" value="1"/>
</dbReference>
<evidence type="ECO:0000259" key="12">
    <source>
        <dbReference type="Pfam" id="PF03449"/>
    </source>
</evidence>
<keyword evidence="13" id="KW-0648">Protein biosynthesis</keyword>
<evidence type="ECO:0000256" key="6">
    <source>
        <dbReference type="ARBA" id="ARBA00023163"/>
    </source>
</evidence>
<dbReference type="InterPro" id="IPR001437">
    <property type="entry name" value="Tscrpt_elong_fac_GreA/B_C"/>
</dbReference>
<dbReference type="HAMAP" id="MF_00105">
    <property type="entry name" value="GreA_GreB"/>
    <property type="match status" value="1"/>
</dbReference>
<dbReference type="SUPFAM" id="SSF54534">
    <property type="entry name" value="FKBP-like"/>
    <property type="match status" value="1"/>
</dbReference>
<dbReference type="InterPro" id="IPR006359">
    <property type="entry name" value="Tscrpt_elong_fac_GreA"/>
</dbReference>
<comment type="function">
    <text evidence="7 9 10">Necessary for efficient RNA polymerase transcription elongation past template-encoded arresting sites. The arresting sites in DNA have the property of trapping a certain fraction of elongating RNA polymerases that pass through, resulting in locked ternary complexes. Cleavage of the nascent transcript by cleavage factors such as GreA or GreB allows the resumption of elongation from the new 3'terminus. GreA releases sequences of 2 to 3 nucleotides.</text>
</comment>
<accession>A0A1S8S0R9</accession>
<keyword evidence="13" id="KW-0251">Elongation factor</keyword>
<comment type="caution">
    <text evidence="13">The sequence shown here is derived from an EMBL/GenBank/DDBJ whole genome shotgun (WGS) entry which is preliminary data.</text>
</comment>
<dbReference type="GO" id="GO:0003677">
    <property type="term" value="F:DNA binding"/>
    <property type="evidence" value="ECO:0007669"/>
    <property type="project" value="UniProtKB-UniRule"/>
</dbReference>
<dbReference type="SUPFAM" id="SSF46557">
    <property type="entry name" value="GreA transcript cleavage protein, N-terminal domain"/>
    <property type="match status" value="1"/>
</dbReference>
<dbReference type="AlphaFoldDB" id="A0A1S8S0R9"/>
<dbReference type="Gene3D" id="1.10.287.180">
    <property type="entry name" value="Transcription elongation factor, GreA/GreB, N-terminal domain"/>
    <property type="match status" value="1"/>
</dbReference>
<evidence type="ECO:0000256" key="3">
    <source>
        <dbReference type="ARBA" id="ARBA00023015"/>
    </source>
</evidence>
<gene>
    <name evidence="13" type="primary">greA_2</name>
    <name evidence="9" type="synonym">greA</name>
    <name evidence="13" type="ORF">CLBCK_36730</name>
</gene>
<dbReference type="RefSeq" id="WP_077840034.1">
    <property type="nucleotide sequence ID" value="NZ_JABTAE010000001.1"/>
</dbReference>
<dbReference type="FunFam" id="1.10.287.180:FF:000001">
    <property type="entry name" value="Transcription elongation factor GreA"/>
    <property type="match status" value="1"/>
</dbReference>
<dbReference type="NCBIfam" id="TIGR01462">
    <property type="entry name" value="greA"/>
    <property type="match status" value="1"/>
</dbReference>
<dbReference type="InterPro" id="IPR036805">
    <property type="entry name" value="Tscrpt_elong_fac_GreA/B_N_sf"/>
</dbReference>
<evidence type="ECO:0000256" key="5">
    <source>
        <dbReference type="ARBA" id="ARBA00023125"/>
    </source>
</evidence>
<evidence type="ECO:0000259" key="11">
    <source>
        <dbReference type="Pfam" id="PF01272"/>
    </source>
</evidence>
<organism evidence="13 14">
    <name type="scientific">Clostridium beijerinckii</name>
    <name type="common">Clostridium MP</name>
    <dbReference type="NCBI Taxonomy" id="1520"/>
    <lineage>
        <taxon>Bacteria</taxon>
        <taxon>Bacillati</taxon>
        <taxon>Bacillota</taxon>
        <taxon>Clostridia</taxon>
        <taxon>Eubacteriales</taxon>
        <taxon>Clostridiaceae</taxon>
        <taxon>Clostridium</taxon>
    </lineage>
</organism>
<dbReference type="EMBL" id="LZZI01000083">
    <property type="protein sequence ID" value="OOM59036.1"/>
    <property type="molecule type" value="Genomic_DNA"/>
</dbReference>
<keyword evidence="3 9" id="KW-0805">Transcription regulation</keyword>
<keyword evidence="4" id="KW-0175">Coiled coil</keyword>
<evidence type="ECO:0000256" key="10">
    <source>
        <dbReference type="RuleBase" id="RU000556"/>
    </source>
</evidence>
<keyword evidence="5 9" id="KW-0238">DNA-binding</keyword>
<evidence type="ECO:0000256" key="8">
    <source>
        <dbReference type="ARBA" id="ARBA00030776"/>
    </source>
</evidence>
<comment type="similarity">
    <text evidence="1 9 10">Belongs to the GreA/GreB family.</text>
</comment>
<dbReference type="Proteomes" id="UP000190973">
    <property type="component" value="Unassembled WGS sequence"/>
</dbReference>
<evidence type="ECO:0000313" key="14">
    <source>
        <dbReference type="Proteomes" id="UP000190973"/>
    </source>
</evidence>
<dbReference type="PIRSF" id="PIRSF006092">
    <property type="entry name" value="GreA_GreB"/>
    <property type="match status" value="1"/>
</dbReference>
<evidence type="ECO:0000256" key="9">
    <source>
        <dbReference type="HAMAP-Rule" id="MF_00105"/>
    </source>
</evidence>
<dbReference type="GO" id="GO:0006354">
    <property type="term" value="P:DNA-templated transcription elongation"/>
    <property type="evidence" value="ECO:0007669"/>
    <property type="project" value="TreeGrafter"/>
</dbReference>
<evidence type="ECO:0000256" key="2">
    <source>
        <dbReference type="ARBA" id="ARBA00013729"/>
    </source>
</evidence>
<proteinExistence type="inferred from homology"/>
<dbReference type="GO" id="GO:0032784">
    <property type="term" value="P:regulation of DNA-templated transcription elongation"/>
    <property type="evidence" value="ECO:0007669"/>
    <property type="project" value="UniProtKB-UniRule"/>
</dbReference>
<evidence type="ECO:0000256" key="7">
    <source>
        <dbReference type="ARBA" id="ARBA00024916"/>
    </source>
</evidence>
<name>A0A1S8S0R9_CLOBE</name>
<dbReference type="PANTHER" id="PTHR30437">
    <property type="entry name" value="TRANSCRIPTION ELONGATION FACTOR GREA"/>
    <property type="match status" value="1"/>
</dbReference>